<dbReference type="AlphaFoldDB" id="A0A443SCW5"/>
<keyword evidence="4 13" id="KW-0812">Transmembrane</keyword>
<protein>
    <submittedName>
        <fullName evidence="15">Potassium voltage-gated channel protein Shaker-like isoform X6</fullName>
    </submittedName>
</protein>
<dbReference type="VEuPathDB" id="VectorBase:LDEU006693"/>
<keyword evidence="2" id="KW-0813">Transport</keyword>
<evidence type="ECO:0000256" key="13">
    <source>
        <dbReference type="SAM" id="Phobius"/>
    </source>
</evidence>
<keyword evidence="3" id="KW-0633">Potassium transport</keyword>
<dbReference type="Pfam" id="PF00520">
    <property type="entry name" value="Ion_trans"/>
    <property type="match status" value="1"/>
</dbReference>
<keyword evidence="6" id="KW-0851">Voltage-gated channel</keyword>
<keyword evidence="7" id="KW-0630">Potassium</keyword>
<evidence type="ECO:0000256" key="9">
    <source>
        <dbReference type="ARBA" id="ARBA00023065"/>
    </source>
</evidence>
<feature type="domain" description="Ion transport" evidence="14">
    <location>
        <begin position="28"/>
        <end position="241"/>
    </location>
</feature>
<keyword evidence="5" id="KW-0631">Potassium channel</keyword>
<keyword evidence="10 13" id="KW-0472">Membrane</keyword>
<dbReference type="OrthoDB" id="415460at2759"/>
<keyword evidence="16" id="KW-1185">Reference proteome</keyword>
<evidence type="ECO:0000259" key="14">
    <source>
        <dbReference type="Pfam" id="PF00520"/>
    </source>
</evidence>
<accession>A0A443SCW5</accession>
<comment type="subcellular location">
    <subcellularLocation>
        <location evidence="1">Membrane</location>
        <topology evidence="1">Multi-pass membrane protein</topology>
    </subcellularLocation>
</comment>
<dbReference type="Proteomes" id="UP000288716">
    <property type="component" value="Unassembled WGS sequence"/>
</dbReference>
<dbReference type="Gene3D" id="1.10.287.70">
    <property type="match status" value="1"/>
</dbReference>
<dbReference type="GO" id="GO:0005251">
    <property type="term" value="F:delayed rectifier potassium channel activity"/>
    <property type="evidence" value="ECO:0007669"/>
    <property type="project" value="TreeGrafter"/>
</dbReference>
<dbReference type="GO" id="GO:0001508">
    <property type="term" value="P:action potential"/>
    <property type="evidence" value="ECO:0007669"/>
    <property type="project" value="TreeGrafter"/>
</dbReference>
<reference evidence="15 16" key="1">
    <citation type="journal article" date="2018" name="Gigascience">
        <title>Genomes of trombidid mites reveal novel predicted allergens and laterally-transferred genes associated with secondary metabolism.</title>
        <authorList>
            <person name="Dong X."/>
            <person name="Chaisiri K."/>
            <person name="Xia D."/>
            <person name="Armstrong S.D."/>
            <person name="Fang Y."/>
            <person name="Donnelly M.J."/>
            <person name="Kadowaki T."/>
            <person name="McGarry J.W."/>
            <person name="Darby A.C."/>
            <person name="Makepeace B.L."/>
        </authorList>
    </citation>
    <scope>NUCLEOTIDE SEQUENCE [LARGE SCALE GENOMIC DNA]</scope>
    <source>
        <strain evidence="15">UoL-UT</strain>
    </source>
</reference>
<feature type="transmembrane region" description="Helical" evidence="13">
    <location>
        <begin position="33"/>
        <end position="54"/>
    </location>
</feature>
<evidence type="ECO:0000256" key="2">
    <source>
        <dbReference type="ARBA" id="ARBA00022448"/>
    </source>
</evidence>
<dbReference type="PRINTS" id="PR01491">
    <property type="entry name" value="KVCHANNEL"/>
</dbReference>
<name>A0A443SCW5_9ACAR</name>
<organism evidence="15 16">
    <name type="scientific">Leptotrombidium deliense</name>
    <dbReference type="NCBI Taxonomy" id="299467"/>
    <lineage>
        <taxon>Eukaryota</taxon>
        <taxon>Metazoa</taxon>
        <taxon>Ecdysozoa</taxon>
        <taxon>Arthropoda</taxon>
        <taxon>Chelicerata</taxon>
        <taxon>Arachnida</taxon>
        <taxon>Acari</taxon>
        <taxon>Acariformes</taxon>
        <taxon>Trombidiformes</taxon>
        <taxon>Prostigmata</taxon>
        <taxon>Anystina</taxon>
        <taxon>Parasitengona</taxon>
        <taxon>Trombiculoidea</taxon>
        <taxon>Trombiculidae</taxon>
        <taxon>Leptotrombidium</taxon>
    </lineage>
</organism>
<evidence type="ECO:0000256" key="5">
    <source>
        <dbReference type="ARBA" id="ARBA00022826"/>
    </source>
</evidence>
<dbReference type="InterPro" id="IPR027359">
    <property type="entry name" value="Volt_channel_dom_sf"/>
</dbReference>
<evidence type="ECO:0000256" key="6">
    <source>
        <dbReference type="ARBA" id="ARBA00022882"/>
    </source>
</evidence>
<evidence type="ECO:0000256" key="1">
    <source>
        <dbReference type="ARBA" id="ARBA00004141"/>
    </source>
</evidence>
<dbReference type="InterPro" id="IPR003968">
    <property type="entry name" value="K_chnl_volt-dep_Kv"/>
</dbReference>
<evidence type="ECO:0000256" key="12">
    <source>
        <dbReference type="SAM" id="MobiDB-lite"/>
    </source>
</evidence>
<feature type="region of interest" description="Disordered" evidence="12">
    <location>
        <begin position="265"/>
        <end position="328"/>
    </location>
</feature>
<dbReference type="Gene3D" id="1.20.120.350">
    <property type="entry name" value="Voltage-gated potassium channels. Chain C"/>
    <property type="match status" value="1"/>
</dbReference>
<sequence length="356" mass="40993">METLPFFKHYKVYVWHNKTKIVEDESPSITEPFFIVETICIIWFSFELIVRFIFCPSKLSFIKDVMNVIDLFSILPYFITLATMFVEEENQEQIKIELFSAGDKQSQTTSLAILRVIRLVRVFRIFKLSRHSKGLQILGMTLRASMRELGLLMFFLFIGVILFSSAVFYAEAGNERSHFKSIPDAFWWAVVTMTTVGYGDMRPVGAWGKLVGSLCALAGVLTLALPVPVIVSNFNYFYHREMDHDELDSINTKHVPSCPFLPGHSGISKHRRMPYSDQSLSRYETETKEQKIEHISEESEEENSRDYEDYTSDADNNEITNSGLQEADDAGLLDIFKVQKMNECNRQNSDNNHPIK</sequence>
<keyword evidence="9" id="KW-0406">Ion transport</keyword>
<feature type="transmembrane region" description="Helical" evidence="13">
    <location>
        <begin position="149"/>
        <end position="170"/>
    </location>
</feature>
<keyword evidence="11" id="KW-0407">Ion channel</keyword>
<dbReference type="EMBL" id="NCKV01003800">
    <property type="protein sequence ID" value="RWS25347.1"/>
    <property type="molecule type" value="Genomic_DNA"/>
</dbReference>
<dbReference type="InterPro" id="IPR028325">
    <property type="entry name" value="VG_K_chnl"/>
</dbReference>
<dbReference type="PANTHER" id="PTHR11537">
    <property type="entry name" value="VOLTAGE-GATED POTASSIUM CHANNEL"/>
    <property type="match status" value="1"/>
</dbReference>
<dbReference type="PANTHER" id="PTHR11537:SF113">
    <property type="entry name" value="POTASSIUM VOLTAGE-GATED CHANNEL PROTEIN SHAKER"/>
    <property type="match status" value="1"/>
</dbReference>
<evidence type="ECO:0000256" key="10">
    <source>
        <dbReference type="ARBA" id="ARBA00023136"/>
    </source>
</evidence>
<evidence type="ECO:0000313" key="16">
    <source>
        <dbReference type="Proteomes" id="UP000288716"/>
    </source>
</evidence>
<feature type="compositionally biased region" description="Basic and acidic residues" evidence="12">
    <location>
        <begin position="283"/>
        <end position="308"/>
    </location>
</feature>
<evidence type="ECO:0000313" key="15">
    <source>
        <dbReference type="EMBL" id="RWS25347.1"/>
    </source>
</evidence>
<dbReference type="GO" id="GO:0008076">
    <property type="term" value="C:voltage-gated potassium channel complex"/>
    <property type="evidence" value="ECO:0007669"/>
    <property type="project" value="InterPro"/>
</dbReference>
<evidence type="ECO:0000256" key="3">
    <source>
        <dbReference type="ARBA" id="ARBA00022538"/>
    </source>
</evidence>
<dbReference type="FunFam" id="1.10.287.70:FF:000264">
    <property type="entry name" value="Potassium channel"/>
    <property type="match status" value="1"/>
</dbReference>
<proteinExistence type="predicted"/>
<comment type="caution">
    <text evidence="15">The sequence shown here is derived from an EMBL/GenBank/DDBJ whole genome shotgun (WGS) entry which is preliminary data.</text>
</comment>
<dbReference type="InterPro" id="IPR005821">
    <property type="entry name" value="Ion_trans_dom"/>
</dbReference>
<evidence type="ECO:0000256" key="8">
    <source>
        <dbReference type="ARBA" id="ARBA00022989"/>
    </source>
</evidence>
<feature type="transmembrane region" description="Helical" evidence="13">
    <location>
        <begin position="210"/>
        <end position="231"/>
    </location>
</feature>
<dbReference type="STRING" id="299467.A0A443SCW5"/>
<dbReference type="PRINTS" id="PR00169">
    <property type="entry name" value="KCHANNEL"/>
</dbReference>
<keyword evidence="8 13" id="KW-1133">Transmembrane helix</keyword>
<dbReference type="SUPFAM" id="SSF81324">
    <property type="entry name" value="Voltage-gated potassium channels"/>
    <property type="match status" value="1"/>
</dbReference>
<evidence type="ECO:0000256" key="4">
    <source>
        <dbReference type="ARBA" id="ARBA00022692"/>
    </source>
</evidence>
<evidence type="ECO:0000256" key="7">
    <source>
        <dbReference type="ARBA" id="ARBA00022958"/>
    </source>
</evidence>
<evidence type="ECO:0000256" key="11">
    <source>
        <dbReference type="ARBA" id="ARBA00023303"/>
    </source>
</evidence>
<gene>
    <name evidence="15" type="ORF">B4U80_02986</name>
</gene>